<accession>A0A8J3UDS7</accession>
<gene>
    <name evidence="1" type="ORF">Pph01_79280</name>
</gene>
<sequence length="289" mass="30077">MPSYQLDGVPLDHPAGCWRLKRGTQRRPIPGARTIKVSVPGRPGDIPIVGLDLDATSFGLTFVVTGATPAGANGGYEQMERNLEALTALLGVRHRLMPLQYTAGSLVRVTDVTITSLSEPEINSGAARAKVVAIVEVPGVLWRDAAVTTWAGSPNSLGQTVTTLTGSTGPITDALIRITGPAGSPQVGDVATGGWVLRSGSVAAGQRLLFDCKQMRAALVTTDTWDVDNGTAVTGQVDAIGPGSAFRWLHLTPTIAPGDPFTRTVKVSSAATGTNGSSLLEIRAARSYL</sequence>
<reference evidence="1 2" key="1">
    <citation type="submission" date="2021-01" db="EMBL/GenBank/DDBJ databases">
        <title>Whole genome shotgun sequence of Planotetraspora phitsanulokensis NBRC 104273.</title>
        <authorList>
            <person name="Komaki H."/>
            <person name="Tamura T."/>
        </authorList>
    </citation>
    <scope>NUCLEOTIDE SEQUENCE [LARGE SCALE GENOMIC DNA]</scope>
    <source>
        <strain evidence="1 2">NBRC 104273</strain>
    </source>
</reference>
<name>A0A8J3UDS7_9ACTN</name>
<dbReference type="RefSeq" id="WP_204078337.1">
    <property type="nucleotide sequence ID" value="NZ_BOOP01000048.1"/>
</dbReference>
<organism evidence="1 2">
    <name type="scientific">Planotetraspora phitsanulokensis</name>
    <dbReference type="NCBI Taxonomy" id="575192"/>
    <lineage>
        <taxon>Bacteria</taxon>
        <taxon>Bacillati</taxon>
        <taxon>Actinomycetota</taxon>
        <taxon>Actinomycetes</taxon>
        <taxon>Streptosporangiales</taxon>
        <taxon>Streptosporangiaceae</taxon>
        <taxon>Planotetraspora</taxon>
    </lineage>
</organism>
<dbReference type="AlphaFoldDB" id="A0A8J3UDS7"/>
<comment type="caution">
    <text evidence="1">The sequence shown here is derived from an EMBL/GenBank/DDBJ whole genome shotgun (WGS) entry which is preliminary data.</text>
</comment>
<keyword evidence="2" id="KW-1185">Reference proteome</keyword>
<dbReference type="Proteomes" id="UP000622547">
    <property type="component" value="Unassembled WGS sequence"/>
</dbReference>
<dbReference type="EMBL" id="BOOP01000048">
    <property type="protein sequence ID" value="GII42925.1"/>
    <property type="molecule type" value="Genomic_DNA"/>
</dbReference>
<protein>
    <submittedName>
        <fullName evidence="1">Uncharacterized protein</fullName>
    </submittedName>
</protein>
<proteinExistence type="predicted"/>
<evidence type="ECO:0000313" key="2">
    <source>
        <dbReference type="Proteomes" id="UP000622547"/>
    </source>
</evidence>
<evidence type="ECO:0000313" key="1">
    <source>
        <dbReference type="EMBL" id="GII42925.1"/>
    </source>
</evidence>